<evidence type="ECO:0000313" key="3">
    <source>
        <dbReference type="Proteomes" id="UP000830326"/>
    </source>
</evidence>
<evidence type="ECO:0000313" key="2">
    <source>
        <dbReference type="EMBL" id="UOR10340.1"/>
    </source>
</evidence>
<keyword evidence="1" id="KW-0812">Transmembrane</keyword>
<feature type="transmembrane region" description="Helical" evidence="1">
    <location>
        <begin position="116"/>
        <end position="137"/>
    </location>
</feature>
<keyword evidence="3" id="KW-1185">Reference proteome</keyword>
<name>A0ABY4HAB5_9BACI</name>
<proteinExistence type="predicted"/>
<evidence type="ECO:0000256" key="1">
    <source>
        <dbReference type="SAM" id="Phobius"/>
    </source>
</evidence>
<feature type="transmembrane region" description="Helical" evidence="1">
    <location>
        <begin position="191"/>
        <end position="214"/>
    </location>
</feature>
<sequence length="224" mass="26503">MIYSTHVLKLFTRLHDQLFKLREAERIRNLWKAFFFLMLLTILTYIWMAWLGLGTDPISMNMTEFNRTEYELYKAWFMIGRIGYSLLLFFGVLLIAPLVFWIMFEVPYKKTMIIQMNVLLIMLTERITWIPLMVYAGLDWYVSPFSFGVIASYITNIEWLIYFLGAISLFQILILWFQIKCISFLSTSKRGWIIAGVILWHMITWAGTAALTHYGTFLVHLLTS</sequence>
<dbReference type="EMBL" id="CP095075">
    <property type="protein sequence ID" value="UOR10340.1"/>
    <property type="molecule type" value="Genomic_DNA"/>
</dbReference>
<feature type="transmembrane region" description="Helical" evidence="1">
    <location>
        <begin position="157"/>
        <end position="179"/>
    </location>
</feature>
<evidence type="ECO:0008006" key="4">
    <source>
        <dbReference type="Google" id="ProtNLM"/>
    </source>
</evidence>
<dbReference type="Proteomes" id="UP000830326">
    <property type="component" value="Chromosome"/>
</dbReference>
<feature type="transmembrane region" description="Helical" evidence="1">
    <location>
        <begin position="30"/>
        <end position="53"/>
    </location>
</feature>
<reference evidence="2" key="1">
    <citation type="submission" date="2022-04" db="EMBL/GenBank/DDBJ databases">
        <title>Halobacillus sp. isolated from saltern.</title>
        <authorList>
            <person name="Won M."/>
            <person name="Lee C.-M."/>
            <person name="Woen H.-Y."/>
            <person name="Kwon S.-W."/>
        </authorList>
    </citation>
    <scope>NUCLEOTIDE SEQUENCE</scope>
    <source>
        <strain evidence="2">SSHM10-5</strain>
    </source>
</reference>
<dbReference type="RefSeq" id="WP_245029442.1">
    <property type="nucleotide sequence ID" value="NZ_CP095075.1"/>
</dbReference>
<protein>
    <recommendedName>
        <fullName evidence="4">Yip1 domain-containing protein</fullName>
    </recommendedName>
</protein>
<gene>
    <name evidence="2" type="ORF">MUO15_11570</name>
</gene>
<feature type="transmembrane region" description="Helical" evidence="1">
    <location>
        <begin position="82"/>
        <end position="104"/>
    </location>
</feature>
<organism evidence="2 3">
    <name type="scientific">Halobacillus amylolyticus</name>
    <dbReference type="NCBI Taxonomy" id="2932259"/>
    <lineage>
        <taxon>Bacteria</taxon>
        <taxon>Bacillati</taxon>
        <taxon>Bacillota</taxon>
        <taxon>Bacilli</taxon>
        <taxon>Bacillales</taxon>
        <taxon>Bacillaceae</taxon>
        <taxon>Halobacillus</taxon>
    </lineage>
</organism>
<keyword evidence="1" id="KW-1133">Transmembrane helix</keyword>
<keyword evidence="1" id="KW-0472">Membrane</keyword>
<accession>A0ABY4HAB5</accession>